<protein>
    <recommendedName>
        <fullName evidence="4">HNH nuclease domain-containing protein</fullName>
    </recommendedName>
</protein>
<dbReference type="Proteomes" id="UP000284842">
    <property type="component" value="Unassembled WGS sequence"/>
</dbReference>
<evidence type="ECO:0000313" key="3">
    <source>
        <dbReference type="Proteomes" id="UP000284842"/>
    </source>
</evidence>
<accession>A0A409YFV1</accession>
<feature type="region of interest" description="Disordered" evidence="1">
    <location>
        <begin position="288"/>
        <end position="383"/>
    </location>
</feature>
<proteinExistence type="predicted"/>
<evidence type="ECO:0000256" key="1">
    <source>
        <dbReference type="SAM" id="MobiDB-lite"/>
    </source>
</evidence>
<dbReference type="InParanoid" id="A0A409YFV1"/>
<dbReference type="AlphaFoldDB" id="A0A409YFV1"/>
<organism evidence="2 3">
    <name type="scientific">Panaeolus cyanescens</name>
    <dbReference type="NCBI Taxonomy" id="181874"/>
    <lineage>
        <taxon>Eukaryota</taxon>
        <taxon>Fungi</taxon>
        <taxon>Dikarya</taxon>
        <taxon>Basidiomycota</taxon>
        <taxon>Agaricomycotina</taxon>
        <taxon>Agaricomycetes</taxon>
        <taxon>Agaricomycetidae</taxon>
        <taxon>Agaricales</taxon>
        <taxon>Agaricineae</taxon>
        <taxon>Galeropsidaceae</taxon>
        <taxon>Panaeolus</taxon>
    </lineage>
</organism>
<keyword evidence="3" id="KW-1185">Reference proteome</keyword>
<name>A0A409YFV1_9AGAR</name>
<evidence type="ECO:0000313" key="2">
    <source>
        <dbReference type="EMBL" id="PPR01845.1"/>
    </source>
</evidence>
<dbReference type="OrthoDB" id="3133596at2759"/>
<feature type="compositionally biased region" description="Acidic residues" evidence="1">
    <location>
        <begin position="353"/>
        <end position="365"/>
    </location>
</feature>
<reference evidence="2 3" key="1">
    <citation type="journal article" date="2018" name="Evol. Lett.">
        <title>Horizontal gene cluster transfer increased hallucinogenic mushroom diversity.</title>
        <authorList>
            <person name="Reynolds H.T."/>
            <person name="Vijayakumar V."/>
            <person name="Gluck-Thaler E."/>
            <person name="Korotkin H.B."/>
            <person name="Matheny P.B."/>
            <person name="Slot J.C."/>
        </authorList>
    </citation>
    <scope>NUCLEOTIDE SEQUENCE [LARGE SCALE GENOMIC DNA]</scope>
    <source>
        <strain evidence="2 3">2629</strain>
    </source>
</reference>
<dbReference type="STRING" id="181874.A0A409YFV1"/>
<gene>
    <name evidence="2" type="ORF">CVT24_001733</name>
</gene>
<comment type="caution">
    <text evidence="2">The sequence shown here is derived from an EMBL/GenBank/DDBJ whole genome shotgun (WGS) entry which is preliminary data.</text>
</comment>
<dbReference type="EMBL" id="NHTK01001210">
    <property type="protein sequence ID" value="PPR01845.1"/>
    <property type="molecule type" value="Genomic_DNA"/>
</dbReference>
<sequence>MPTSTHSFTPAGRIATRCFLVNDKLKTVLVERNDQAKRRVAAIAPLQTRCIIEQRGYPNRLNSGIHLCHTFGRAHSTNDDLMESIEYHWGMQKGSLNLDTRHNCFYCGSDLHAMHDDDYWCLVPAEEVVERYLEAMKADGGHHGAKLRAAIELDEINPQKSPGKYHTYTLIPFNTTMANTVIQRYHKVEPTQPSDITNYFFPFNSPEFIHVQSHLHPKFVILNLGRLLADPDNEEMVSDIRSQGYMKRFQKTLKDVETLYTKWTFKLDVVQKMDPDFKPFIAFKEPKPLKNSTDHKSYKGSKKQDDPFDTSEPKQTRSVTKGAEKESVAFSDRTTATEPGRIQTINVAADGNDISEECGGDEGLEGPDACLSPSARKRPRTVK</sequence>
<feature type="compositionally biased region" description="Basic and acidic residues" evidence="1">
    <location>
        <begin position="288"/>
        <end position="315"/>
    </location>
</feature>
<evidence type="ECO:0008006" key="4">
    <source>
        <dbReference type="Google" id="ProtNLM"/>
    </source>
</evidence>